<dbReference type="RefSeq" id="WP_132923145.1">
    <property type="nucleotide sequence ID" value="NZ_SJOI01000001.1"/>
</dbReference>
<dbReference type="Proteomes" id="UP000294555">
    <property type="component" value="Unassembled WGS sequence"/>
</dbReference>
<protein>
    <submittedName>
        <fullName evidence="1">Uncharacterized protein</fullName>
    </submittedName>
</protein>
<evidence type="ECO:0000313" key="2">
    <source>
        <dbReference type="Proteomes" id="UP000294555"/>
    </source>
</evidence>
<dbReference type="OrthoDB" id="6637328at2"/>
<keyword evidence="2" id="KW-1185">Reference proteome</keyword>
<reference evidence="1 2" key="1">
    <citation type="submission" date="2019-02" db="EMBL/GenBank/DDBJ databases">
        <title>Investigation of anaerobic lignin degradation for improved lignocellulosic biofuels.</title>
        <authorList>
            <person name="Deangelis K."/>
        </authorList>
    </citation>
    <scope>NUCLEOTIDE SEQUENCE [LARGE SCALE GENOMIC DNA]</scope>
    <source>
        <strain evidence="1 2">159R</strain>
    </source>
</reference>
<accession>A0A4R1NAB9</accession>
<sequence length="61" mass="7025">MIIEHLKRLFLALPEEPGADRASCSETDALFSAMGCDHMPVYMPAEVWQRVSDMEYDQHRV</sequence>
<dbReference type="AlphaFoldDB" id="A0A4R1NAB9"/>
<comment type="caution">
    <text evidence="1">The sequence shown here is derived from an EMBL/GenBank/DDBJ whole genome shotgun (WGS) entry which is preliminary data.</text>
</comment>
<organism evidence="1 2">
    <name type="scientific">Sodalis ligni</name>
    <dbReference type="NCBI Taxonomy" id="2697027"/>
    <lineage>
        <taxon>Bacteria</taxon>
        <taxon>Pseudomonadati</taxon>
        <taxon>Pseudomonadota</taxon>
        <taxon>Gammaproteobacteria</taxon>
        <taxon>Enterobacterales</taxon>
        <taxon>Bruguierivoracaceae</taxon>
        <taxon>Sodalis</taxon>
    </lineage>
</organism>
<dbReference type="EMBL" id="SJOI01000001">
    <property type="protein sequence ID" value="TCL04355.1"/>
    <property type="molecule type" value="Genomic_DNA"/>
</dbReference>
<proteinExistence type="predicted"/>
<gene>
    <name evidence="1" type="ORF">EZJ58_2469</name>
</gene>
<name>A0A4R1NAB9_9GAMM</name>
<evidence type="ECO:0000313" key="1">
    <source>
        <dbReference type="EMBL" id="TCL04355.1"/>
    </source>
</evidence>